<feature type="compositionally biased region" description="Polar residues" evidence="5">
    <location>
        <begin position="1"/>
        <end position="18"/>
    </location>
</feature>
<dbReference type="SUPFAM" id="SSF47095">
    <property type="entry name" value="HMG-box"/>
    <property type="match status" value="1"/>
</dbReference>
<dbReference type="PROSITE" id="PS50118">
    <property type="entry name" value="HMG_BOX_2"/>
    <property type="match status" value="1"/>
</dbReference>
<dbReference type="PANTHER" id="PTHR46318">
    <property type="entry name" value="UPSTREAM BINDING TRANSCRIPTION FACTOR"/>
    <property type="match status" value="1"/>
</dbReference>
<evidence type="ECO:0000256" key="3">
    <source>
        <dbReference type="ARBA" id="ARBA00023242"/>
    </source>
</evidence>
<feature type="region of interest" description="Disordered" evidence="5">
    <location>
        <begin position="613"/>
        <end position="650"/>
    </location>
</feature>
<proteinExistence type="predicted"/>
<comment type="subcellular location">
    <subcellularLocation>
        <location evidence="1">Nucleus</location>
    </subcellularLocation>
</comment>
<dbReference type="RefSeq" id="XP_019539705.2">
    <property type="nucleotide sequence ID" value="XM_019684160.3"/>
</dbReference>
<dbReference type="InterPro" id="IPR051762">
    <property type="entry name" value="UBF1"/>
</dbReference>
<feature type="region of interest" description="Disordered" evidence="5">
    <location>
        <begin position="384"/>
        <end position="549"/>
    </location>
</feature>
<reference evidence="8" key="1">
    <citation type="journal article" date="2015" name="Proc. Natl. Acad. Sci. U.S.A.">
        <title>Genome sequence of the Asian Tiger mosquito, Aedes albopictus, reveals insights into its biology, genetics, and evolution.</title>
        <authorList>
            <person name="Chen X.G."/>
            <person name="Jiang X."/>
            <person name="Gu J."/>
            <person name="Xu M."/>
            <person name="Wu Y."/>
            <person name="Deng Y."/>
            <person name="Zhang C."/>
            <person name="Bonizzoni M."/>
            <person name="Dermauw W."/>
            <person name="Vontas J."/>
            <person name="Armbruster P."/>
            <person name="Huang X."/>
            <person name="Yang Y."/>
            <person name="Zhang H."/>
            <person name="He W."/>
            <person name="Peng H."/>
            <person name="Liu Y."/>
            <person name="Wu K."/>
            <person name="Chen J."/>
            <person name="Lirakis M."/>
            <person name="Topalis P."/>
            <person name="Van Leeuwen T."/>
            <person name="Hall A.B."/>
            <person name="Jiang X."/>
            <person name="Thorpe C."/>
            <person name="Mueller R.L."/>
            <person name="Sun C."/>
            <person name="Waterhouse R.M."/>
            <person name="Yan G."/>
            <person name="Tu Z.J."/>
            <person name="Fang X."/>
            <person name="James A.A."/>
        </authorList>
    </citation>
    <scope>NUCLEOTIDE SEQUENCE [LARGE SCALE GENOMIC DNA]</scope>
    <source>
        <strain evidence="8">Foshan</strain>
    </source>
</reference>
<dbReference type="SMART" id="SM00398">
    <property type="entry name" value="HMG"/>
    <property type="match status" value="2"/>
</dbReference>
<accession>A0ABM1XUE5</accession>
<keyword evidence="8" id="KW-1185">Reference proteome</keyword>
<dbReference type="InterPro" id="IPR036910">
    <property type="entry name" value="HMG_box_dom_sf"/>
</dbReference>
<feature type="region of interest" description="Disordered" evidence="5">
    <location>
        <begin position="1"/>
        <end position="20"/>
    </location>
</feature>
<dbReference type="PANTHER" id="PTHR46318:SF3">
    <property type="entry name" value="UPSTREAM BINDING TRANSCRIPTION FACTOR"/>
    <property type="match status" value="1"/>
</dbReference>
<evidence type="ECO:0000313" key="7">
    <source>
        <dbReference type="EnsemblMetazoa" id="AALFPA23_002954.P3069"/>
    </source>
</evidence>
<name>A0ABM1XUE5_AEDAL</name>
<dbReference type="Pfam" id="PF09011">
    <property type="entry name" value="HMG_box_2"/>
    <property type="match status" value="1"/>
</dbReference>
<feature type="compositionally biased region" description="Acidic residues" evidence="5">
    <location>
        <begin position="626"/>
        <end position="650"/>
    </location>
</feature>
<organism evidence="7 8">
    <name type="scientific">Aedes albopictus</name>
    <name type="common">Asian tiger mosquito</name>
    <name type="synonym">Stegomyia albopicta</name>
    <dbReference type="NCBI Taxonomy" id="7160"/>
    <lineage>
        <taxon>Eukaryota</taxon>
        <taxon>Metazoa</taxon>
        <taxon>Ecdysozoa</taxon>
        <taxon>Arthropoda</taxon>
        <taxon>Hexapoda</taxon>
        <taxon>Insecta</taxon>
        <taxon>Pterygota</taxon>
        <taxon>Neoptera</taxon>
        <taxon>Endopterygota</taxon>
        <taxon>Diptera</taxon>
        <taxon>Nematocera</taxon>
        <taxon>Culicoidea</taxon>
        <taxon>Culicidae</taxon>
        <taxon>Culicinae</taxon>
        <taxon>Aedini</taxon>
        <taxon>Aedes</taxon>
        <taxon>Stegomyia</taxon>
    </lineage>
</organism>
<reference evidence="7" key="2">
    <citation type="submission" date="2025-05" db="UniProtKB">
        <authorList>
            <consortium name="EnsemblMetazoa"/>
        </authorList>
    </citation>
    <scope>IDENTIFICATION</scope>
    <source>
        <strain evidence="7">Foshan</strain>
    </source>
</reference>
<evidence type="ECO:0000256" key="2">
    <source>
        <dbReference type="ARBA" id="ARBA00023125"/>
    </source>
</evidence>
<dbReference type="GeneID" id="109410638"/>
<dbReference type="Proteomes" id="UP000069940">
    <property type="component" value="Unassembled WGS sequence"/>
</dbReference>
<evidence type="ECO:0000259" key="6">
    <source>
        <dbReference type="PROSITE" id="PS50118"/>
    </source>
</evidence>
<dbReference type="Gene3D" id="1.10.30.10">
    <property type="entry name" value="High mobility group box domain"/>
    <property type="match status" value="1"/>
</dbReference>
<evidence type="ECO:0000256" key="5">
    <source>
        <dbReference type="SAM" id="MobiDB-lite"/>
    </source>
</evidence>
<feature type="compositionally biased region" description="Polar residues" evidence="5">
    <location>
        <begin position="476"/>
        <end position="489"/>
    </location>
</feature>
<feature type="compositionally biased region" description="Polar residues" evidence="5">
    <location>
        <begin position="437"/>
        <end position="458"/>
    </location>
</feature>
<dbReference type="CDD" id="cd00084">
    <property type="entry name" value="HMG-box_SF"/>
    <property type="match status" value="1"/>
</dbReference>
<feature type="domain" description="HMG box" evidence="6">
    <location>
        <begin position="138"/>
        <end position="206"/>
    </location>
</feature>
<evidence type="ECO:0000256" key="1">
    <source>
        <dbReference type="ARBA" id="ARBA00004123"/>
    </source>
</evidence>
<keyword evidence="2 4" id="KW-0238">DNA-binding</keyword>
<dbReference type="EnsemblMetazoa" id="AALFPA23_002954.R3069">
    <property type="protein sequence ID" value="AALFPA23_002954.P3069"/>
    <property type="gene ID" value="AALFPA23_002954"/>
</dbReference>
<sequence length="650" mass="74836">MRQRSQSLHAPANNNLSQKFEGVASGDEDLLVEEYAPTEIQHDRDAKEKAVVNVWSTQEYETLMEQLQDGLPEKDIRMWRTTLKTLDWTAIKVGKRPSDEVERVARQIFAKIRGFRTLSEMLHDMPAAIPKVQAASKPKHPPSAYHLFMRERMHQLRVKHKELTMRQIFKMISEQYKALSDKQRRPYLATAANMKKVHTEHLRRFYQDHPDLLPKKSSYKPRTNLGKTPFAFFLDERRQISFISVKEARREWQELPIKDKIYFIQRAFEMQSNSGQKHLNKNEMQWLDHFNGKPEFIGRNIYEFFCRKNKTQPGKEQQAKIRNAYKILSEQELKALQVEYQQARTTFVNQYREYIKTLPQEKQQTEMDYLMTVAEKKTNIKSKANRKYDLKPGPPVAESTTIEKKSSGKSTIKSDGFTKDSVSEHSDADTFDHPMSPKQQSPIASVTRQSVATGTSPLSKRKRPVRVCEPQPNSPLPSCQSQQDHSSASVKRKADATASSVSPPAKRRVEKRPTSEVVPRTSGIQKNEEHSSVVAEGAPKEPVRPPLDTEEFYRQRIYKGKLGKHKEAFANLSSAKKRGIVEQLKAAHRQFIVDLEVFMKSLPKDELRKYIQQKAKDKADKTKDSDDVDSGDNDDGEEDGSSSDGEEDDD</sequence>
<feature type="compositionally biased region" description="Basic and acidic residues" evidence="5">
    <location>
        <begin position="613"/>
        <end position="625"/>
    </location>
</feature>
<dbReference type="InterPro" id="IPR009071">
    <property type="entry name" value="HMG_box_dom"/>
</dbReference>
<evidence type="ECO:0000313" key="8">
    <source>
        <dbReference type="Proteomes" id="UP000069940"/>
    </source>
</evidence>
<feature type="DNA-binding region" description="HMG box" evidence="4">
    <location>
        <begin position="138"/>
        <end position="206"/>
    </location>
</feature>
<protein>
    <recommendedName>
        <fullName evidence="6">HMG box domain-containing protein</fullName>
    </recommendedName>
</protein>
<keyword evidence="3 4" id="KW-0539">Nucleus</keyword>
<evidence type="ECO:0000256" key="4">
    <source>
        <dbReference type="PROSITE-ProRule" id="PRU00267"/>
    </source>
</evidence>
<feature type="compositionally biased region" description="Basic and acidic residues" evidence="5">
    <location>
        <begin position="416"/>
        <end position="432"/>
    </location>
</feature>